<evidence type="ECO:0000256" key="2">
    <source>
        <dbReference type="ARBA" id="ARBA00022475"/>
    </source>
</evidence>
<evidence type="ECO:0000256" key="5">
    <source>
        <dbReference type="ARBA" id="ARBA00022989"/>
    </source>
</evidence>
<protein>
    <submittedName>
        <fullName evidence="10">Thioredoxin fold domain-containing protein</fullName>
    </submittedName>
</protein>
<dbReference type="PANTHER" id="PTHR32234:SF0">
    <property type="entry name" value="THIOL:DISULFIDE INTERCHANGE PROTEIN DSBD"/>
    <property type="match status" value="1"/>
</dbReference>
<evidence type="ECO:0000256" key="7">
    <source>
        <dbReference type="SAM" id="Phobius"/>
    </source>
</evidence>
<dbReference type="InterPro" id="IPR036249">
    <property type="entry name" value="Thioredoxin-like_sf"/>
</dbReference>
<gene>
    <name evidence="10" type="ORF">FYJ85_12705</name>
</gene>
<feature type="transmembrane region" description="Helical" evidence="7">
    <location>
        <begin position="276"/>
        <end position="296"/>
    </location>
</feature>
<evidence type="ECO:0000313" key="11">
    <source>
        <dbReference type="Proteomes" id="UP000435649"/>
    </source>
</evidence>
<dbReference type="SUPFAM" id="SSF74863">
    <property type="entry name" value="Thiol:disulfide interchange protein DsbD, N-terminal domain (DsbD-alpha)"/>
    <property type="match status" value="1"/>
</dbReference>
<sequence length="510" mass="54987">MKLLLKTSLVLFLLCFALFRAGAEASQPFEWSARTEGDLLMLTAEVAPGHYFYANSSFEIKVSGKDGSTATPEAVPVPVKTDDEFMGKVNIYPEGKWVWTFRGAPPFTGTIDYQGCRKSIGGKSALCFRPKRFFIAPGENTVINSEMPKNTSASRLDRFVLERKAVGLQSVAEFREFLAPTGGEIQTEKSGMFDGVGIWLVILLTLVGGLGLNLTPCVLPMIPVNLAIIGADGAGRTAGFRRGLAYGIGMAAAYGILGVVVILTGARFGELNSSSLFNFVIAAVFAVLAAAMFGAFNLDFSGRVRISPKKLRGGKTVIAFVMGALAALLAGACVAPVVIGVLLFSAELYNGGNYFALGLPFLLGIGMALPWPLAGAGFGVLPKPGRFMVVVKYAFGGIIVLAAAWYAWTGFTLLPGKFSPQEELVNLDRRLEAAQLSGKPVLIDFWATWCKNCKEMERDVFPEPEIKTLMQKYEVVKFQAEKPGAPEVRAILDRYDIPGLPAFVILSEKR</sequence>
<feature type="transmembrane region" description="Helical" evidence="7">
    <location>
        <begin position="196"/>
        <end position="222"/>
    </location>
</feature>
<dbReference type="InterPro" id="IPR036929">
    <property type="entry name" value="DsbDN_sf"/>
</dbReference>
<dbReference type="InterPro" id="IPR003834">
    <property type="entry name" value="Cyt_c_assmbl_TM_dom"/>
</dbReference>
<keyword evidence="5 7" id="KW-1133">Transmembrane helix</keyword>
<evidence type="ECO:0000256" key="6">
    <source>
        <dbReference type="ARBA" id="ARBA00023136"/>
    </source>
</evidence>
<name>A0A844G5Z6_9BACT</name>
<evidence type="ECO:0000256" key="1">
    <source>
        <dbReference type="ARBA" id="ARBA00004651"/>
    </source>
</evidence>
<dbReference type="GO" id="GO:0005886">
    <property type="term" value="C:plasma membrane"/>
    <property type="evidence" value="ECO:0007669"/>
    <property type="project" value="UniProtKB-SubCell"/>
</dbReference>
<dbReference type="Pfam" id="PF02683">
    <property type="entry name" value="DsbD_TM"/>
    <property type="match status" value="1"/>
</dbReference>
<feature type="transmembrane region" description="Helical" evidence="7">
    <location>
        <begin position="393"/>
        <end position="414"/>
    </location>
</feature>
<dbReference type="EMBL" id="VUNS01000013">
    <property type="protein sequence ID" value="MST97898.1"/>
    <property type="molecule type" value="Genomic_DNA"/>
</dbReference>
<keyword evidence="3 7" id="KW-0812">Transmembrane</keyword>
<feature type="chain" id="PRO_5033042145" evidence="8">
    <location>
        <begin position="26"/>
        <end position="510"/>
    </location>
</feature>
<dbReference type="PANTHER" id="PTHR32234">
    <property type="entry name" value="THIOL:DISULFIDE INTERCHANGE PROTEIN DSBD"/>
    <property type="match status" value="1"/>
</dbReference>
<feature type="domain" description="Thioredoxin" evidence="9">
    <location>
        <begin position="413"/>
        <end position="510"/>
    </location>
</feature>
<comment type="caution">
    <text evidence="10">The sequence shown here is derived from an EMBL/GenBank/DDBJ whole genome shotgun (WGS) entry which is preliminary data.</text>
</comment>
<dbReference type="GO" id="GO:0015035">
    <property type="term" value="F:protein-disulfide reductase activity"/>
    <property type="evidence" value="ECO:0007669"/>
    <property type="project" value="TreeGrafter"/>
</dbReference>
<dbReference type="PROSITE" id="PS51352">
    <property type="entry name" value="THIOREDOXIN_2"/>
    <property type="match status" value="1"/>
</dbReference>
<keyword evidence="6 7" id="KW-0472">Membrane</keyword>
<dbReference type="SUPFAM" id="SSF52833">
    <property type="entry name" value="Thioredoxin-like"/>
    <property type="match status" value="1"/>
</dbReference>
<dbReference type="Gene3D" id="3.40.30.10">
    <property type="entry name" value="Glutaredoxin"/>
    <property type="match status" value="1"/>
</dbReference>
<evidence type="ECO:0000256" key="4">
    <source>
        <dbReference type="ARBA" id="ARBA00022748"/>
    </source>
</evidence>
<dbReference type="InterPro" id="IPR013766">
    <property type="entry name" value="Thioredoxin_domain"/>
</dbReference>
<evidence type="ECO:0000256" key="8">
    <source>
        <dbReference type="SAM" id="SignalP"/>
    </source>
</evidence>
<keyword evidence="8" id="KW-0732">Signal</keyword>
<feature type="transmembrane region" description="Helical" evidence="7">
    <location>
        <begin position="355"/>
        <end position="381"/>
    </location>
</feature>
<dbReference type="Proteomes" id="UP000435649">
    <property type="component" value="Unassembled WGS sequence"/>
</dbReference>
<comment type="subcellular location">
    <subcellularLocation>
        <location evidence="1">Cell membrane</location>
        <topology evidence="1">Multi-pass membrane protein</topology>
    </subcellularLocation>
</comment>
<dbReference type="GO" id="GO:0017004">
    <property type="term" value="P:cytochrome complex assembly"/>
    <property type="evidence" value="ECO:0007669"/>
    <property type="project" value="UniProtKB-KW"/>
</dbReference>
<feature type="transmembrane region" description="Helical" evidence="7">
    <location>
        <begin position="317"/>
        <end position="343"/>
    </location>
</feature>
<keyword evidence="4" id="KW-0201">Cytochrome c-type biogenesis</keyword>
<feature type="signal peptide" evidence="8">
    <location>
        <begin position="1"/>
        <end position="25"/>
    </location>
</feature>
<accession>A0A844G5Z6</accession>
<dbReference type="Pfam" id="PF13899">
    <property type="entry name" value="Thioredoxin_7"/>
    <property type="match status" value="1"/>
</dbReference>
<organism evidence="10 11">
    <name type="scientific">Victivallis lenta</name>
    <dbReference type="NCBI Taxonomy" id="2606640"/>
    <lineage>
        <taxon>Bacteria</taxon>
        <taxon>Pseudomonadati</taxon>
        <taxon>Lentisphaerota</taxon>
        <taxon>Lentisphaeria</taxon>
        <taxon>Victivallales</taxon>
        <taxon>Victivallaceae</taxon>
        <taxon>Victivallis</taxon>
    </lineage>
</organism>
<feature type="transmembrane region" description="Helical" evidence="7">
    <location>
        <begin position="243"/>
        <end position="264"/>
    </location>
</feature>
<evidence type="ECO:0000259" key="9">
    <source>
        <dbReference type="PROSITE" id="PS51352"/>
    </source>
</evidence>
<proteinExistence type="predicted"/>
<dbReference type="GO" id="GO:0045454">
    <property type="term" value="P:cell redox homeostasis"/>
    <property type="evidence" value="ECO:0007669"/>
    <property type="project" value="TreeGrafter"/>
</dbReference>
<evidence type="ECO:0000256" key="3">
    <source>
        <dbReference type="ARBA" id="ARBA00022692"/>
    </source>
</evidence>
<dbReference type="AlphaFoldDB" id="A0A844G5Z6"/>
<reference evidence="10 11" key="1">
    <citation type="submission" date="2019-08" db="EMBL/GenBank/DDBJ databases">
        <title>In-depth cultivation of the pig gut microbiome towards novel bacterial diversity and tailored functional studies.</title>
        <authorList>
            <person name="Wylensek D."/>
            <person name="Hitch T.C.A."/>
            <person name="Clavel T."/>
        </authorList>
    </citation>
    <scope>NUCLEOTIDE SEQUENCE [LARGE SCALE GENOMIC DNA]</scope>
    <source>
        <strain evidence="10 11">BBE-744-WT-12</strain>
    </source>
</reference>
<evidence type="ECO:0000313" key="10">
    <source>
        <dbReference type="EMBL" id="MST97898.1"/>
    </source>
</evidence>
<dbReference type="Gene3D" id="2.60.40.1250">
    <property type="entry name" value="Thiol:disulfide interchange protein DsbD, N-terminal domain"/>
    <property type="match status" value="1"/>
</dbReference>
<keyword evidence="11" id="KW-1185">Reference proteome</keyword>
<keyword evidence="2" id="KW-1003">Cell membrane</keyword>
<dbReference type="Pfam" id="PF11412">
    <property type="entry name" value="DsbD_N"/>
    <property type="match status" value="1"/>
</dbReference>
<dbReference type="InterPro" id="IPR028250">
    <property type="entry name" value="DsbDN"/>
</dbReference>